<proteinExistence type="predicted"/>
<protein>
    <submittedName>
        <fullName evidence="1">Uncharacterized protein</fullName>
    </submittedName>
</protein>
<dbReference type="EMBL" id="QTSX02002145">
    <property type="protein sequence ID" value="KAJ9078554.1"/>
    <property type="molecule type" value="Genomic_DNA"/>
</dbReference>
<gene>
    <name evidence="1" type="ORF">DSO57_1005695</name>
</gene>
<accession>A0ACC2TVG6</accession>
<organism evidence="1 2">
    <name type="scientific">Entomophthora muscae</name>
    <dbReference type="NCBI Taxonomy" id="34485"/>
    <lineage>
        <taxon>Eukaryota</taxon>
        <taxon>Fungi</taxon>
        <taxon>Fungi incertae sedis</taxon>
        <taxon>Zoopagomycota</taxon>
        <taxon>Entomophthoromycotina</taxon>
        <taxon>Entomophthoromycetes</taxon>
        <taxon>Entomophthorales</taxon>
        <taxon>Entomophthoraceae</taxon>
        <taxon>Entomophthora</taxon>
    </lineage>
</organism>
<sequence>MLIGSWLLSGILVAISGNRLGREEPLKYYEFFDPKTDFVDNQFYPLTRDMLTLRFNAFNRTYSMFLQRSNILHEDATITTLADKQTRPLKGDDYQLYEGHVASSGTIFISSDEEKDWAKLVVRESDVGLSYSGVFQAGGKIFNIKPLGDYLLTRRAQDPIITQHSPRSTSTLIFQELNTGDGAECGAVTEHLKPALFRRDAGEGCTKRKTLYLGAVLDCKYIKRFKTQRDAEQTMFRDWSIVSGLFKPAKISIKVARVVVANCDNNSQDSIGASINDIHKAFSSWASKNRVQGLGVWHLHSANETSKTLGIASVGDICHPSSTSVSLYSGKAWITMAHELAHNLGAPHDCTRESCLAGENCCRCHACDCKQQFLMHPSYSNAASFSPCTINTLCNHAPHASCLVSSDLSFKPTDQKCGNGIVEGTEQCDSQRSRCCDPMTCQFINNAQCDDANESCCQDCQIMPAGSVCRPTQGQCDKEETCTGTSSKCPEDQFMPNGMACGSAGEGLSCASGYCTSPDHQCQAVSQFRNVTFHKDCYPSSCKLACSGGDGQCALMSPMKVDGTLCGYKSYCQAGICSPDGFVANILYYVHHYLAVVITASCLILAFVVWQIQKCIRARKASEQT</sequence>
<name>A0ACC2TVG6_9FUNG</name>
<evidence type="ECO:0000313" key="1">
    <source>
        <dbReference type="EMBL" id="KAJ9078554.1"/>
    </source>
</evidence>
<reference evidence="1" key="1">
    <citation type="submission" date="2022-04" db="EMBL/GenBank/DDBJ databases">
        <title>Genome of the entomopathogenic fungus Entomophthora muscae.</title>
        <authorList>
            <person name="Elya C."/>
            <person name="Lovett B.R."/>
            <person name="Lee E."/>
            <person name="Macias A.M."/>
            <person name="Hajek A.E."/>
            <person name="De Bivort B.L."/>
            <person name="Kasson M.T."/>
            <person name="De Fine Licht H.H."/>
            <person name="Stajich J.E."/>
        </authorList>
    </citation>
    <scope>NUCLEOTIDE SEQUENCE</scope>
    <source>
        <strain evidence="1">Berkeley</strain>
    </source>
</reference>
<comment type="caution">
    <text evidence="1">The sequence shown here is derived from an EMBL/GenBank/DDBJ whole genome shotgun (WGS) entry which is preliminary data.</text>
</comment>
<dbReference type="Proteomes" id="UP001165960">
    <property type="component" value="Unassembled WGS sequence"/>
</dbReference>
<keyword evidence="2" id="KW-1185">Reference proteome</keyword>
<evidence type="ECO:0000313" key="2">
    <source>
        <dbReference type="Proteomes" id="UP001165960"/>
    </source>
</evidence>